<dbReference type="PANTHER" id="PTHR44196">
    <property type="entry name" value="DEHYDROGENASE/REDUCTASE SDR FAMILY MEMBER 7B"/>
    <property type="match status" value="1"/>
</dbReference>
<dbReference type="Pfam" id="PF00106">
    <property type="entry name" value="adh_short"/>
    <property type="match status" value="1"/>
</dbReference>
<dbReference type="PIRSF" id="PIRSF000126">
    <property type="entry name" value="11-beta-HSD1"/>
    <property type="match status" value="1"/>
</dbReference>
<reference evidence="4 5" key="1">
    <citation type="journal article" date="2012" name="J. Biotechnol.">
        <title>Genome sequence of the plant growth promoting strain Bacillus amyloliquefaciens subsp. plantarum B9601-Y2 and expression of mersacidin and other secondary metabolites.</title>
        <authorList>
            <person name="He P."/>
            <person name="Hao K."/>
            <person name="Blom J."/>
            <person name="Ruckert C."/>
            <person name="Vater J."/>
            <person name="Mao Z."/>
            <person name="Wu Y."/>
            <person name="Hou M."/>
            <person name="He P."/>
            <person name="He Y."/>
            <person name="Borriss R."/>
        </authorList>
    </citation>
    <scope>NUCLEOTIDE SEQUENCE [LARGE SCALE GENOMIC DNA]</scope>
    <source>
        <strain evidence="4">Y2</strain>
    </source>
</reference>
<evidence type="ECO:0000313" key="4">
    <source>
        <dbReference type="EMBL" id="AFJ62558.1"/>
    </source>
</evidence>
<dbReference type="PRINTS" id="PR00081">
    <property type="entry name" value="GDHRDH"/>
</dbReference>
<dbReference type="GO" id="GO:0016020">
    <property type="term" value="C:membrane"/>
    <property type="evidence" value="ECO:0007669"/>
    <property type="project" value="TreeGrafter"/>
</dbReference>
<dbReference type="SUPFAM" id="SSF51735">
    <property type="entry name" value="NAD(P)-binding Rossmann-fold domains"/>
    <property type="match status" value="1"/>
</dbReference>
<dbReference type="PANTHER" id="PTHR44196:SF1">
    <property type="entry name" value="DEHYDROGENASE_REDUCTASE SDR FAMILY MEMBER 7B"/>
    <property type="match status" value="1"/>
</dbReference>
<dbReference type="AlphaFoldDB" id="I2C7D4"/>
<organism evidence="4 5">
    <name type="scientific">Bacillus amyloliquefaciens (strain Y2)</name>
    <name type="common">Bacillus amyloliquefaciens subsp. plantarum (strain B9601-Y2)</name>
    <dbReference type="NCBI Taxonomy" id="1155777"/>
    <lineage>
        <taxon>Bacteria</taxon>
        <taxon>Bacillati</taxon>
        <taxon>Bacillota</taxon>
        <taxon>Bacilli</taxon>
        <taxon>Bacillales</taxon>
        <taxon>Bacillaceae</taxon>
        <taxon>Bacillus</taxon>
        <taxon>Bacillus amyloliquefaciens group</taxon>
    </lineage>
</organism>
<dbReference type="Proteomes" id="UP000002878">
    <property type="component" value="Chromosome"/>
</dbReference>
<proteinExistence type="inferred from homology"/>
<keyword evidence="2" id="KW-0560">Oxidoreductase</keyword>
<dbReference type="PROSITE" id="PS00061">
    <property type="entry name" value="ADH_SHORT"/>
    <property type="match status" value="1"/>
</dbReference>
<dbReference type="InterPro" id="IPR036291">
    <property type="entry name" value="NAD(P)-bd_dom_sf"/>
</dbReference>
<dbReference type="Gene3D" id="3.40.50.720">
    <property type="entry name" value="NAD(P)-binding Rossmann-like Domain"/>
    <property type="match status" value="1"/>
</dbReference>
<accession>I2C7D4</accession>
<evidence type="ECO:0000256" key="2">
    <source>
        <dbReference type="ARBA" id="ARBA00023002"/>
    </source>
</evidence>
<gene>
    <name evidence="4" type="primary">yqjQ</name>
    <name evidence="4" type="ORF">MUS_2630</name>
</gene>
<evidence type="ECO:0000256" key="3">
    <source>
        <dbReference type="RuleBase" id="RU000363"/>
    </source>
</evidence>
<evidence type="ECO:0000313" key="5">
    <source>
        <dbReference type="Proteomes" id="UP000002878"/>
    </source>
</evidence>
<dbReference type="EMBL" id="CP003332">
    <property type="protein sequence ID" value="AFJ62558.1"/>
    <property type="molecule type" value="Genomic_DNA"/>
</dbReference>
<dbReference type="InterPro" id="IPR002347">
    <property type="entry name" value="SDR_fam"/>
</dbReference>
<dbReference type="GO" id="GO:0016491">
    <property type="term" value="F:oxidoreductase activity"/>
    <property type="evidence" value="ECO:0007669"/>
    <property type="project" value="UniProtKB-KW"/>
</dbReference>
<comment type="similarity">
    <text evidence="1 3">Belongs to the short-chain dehydrogenases/reductases (SDR) family.</text>
</comment>
<sequence length="261" mass="28484">MKEMGRLTDKRIWITGASGGLGERLAYSCAAEGAHVFLSARREDRLQEVKKTITARGGQCDVIPFDVRHAEEAENVRRLIGHVDVLINNAGFGIFETAADSSLDDMKSMFEVNVFGLIACTKACLPVMLHAKSGHIINIASQAGKLATPKSSLYSATKHAVLGYSNALRLELAGTGVAVTTVNPGPIKTDFFTIADKEGGYVKSVGRWMLDADHVAERITSVILTDKREMNLPRWMSLGTKLYQLFPSFTEKLAGRALKKK</sequence>
<protein>
    <submittedName>
        <fullName evidence="4">Putative oxidoreductase</fullName>
    </submittedName>
</protein>
<dbReference type="HOGENOM" id="CLU_010194_2_1_9"/>
<dbReference type="PRINTS" id="PR00080">
    <property type="entry name" value="SDRFAMILY"/>
</dbReference>
<evidence type="ECO:0000256" key="1">
    <source>
        <dbReference type="ARBA" id="ARBA00006484"/>
    </source>
</evidence>
<name>I2C7D4_BACAY</name>
<dbReference type="KEGG" id="bqy:MUS_2630"/>
<dbReference type="PATRIC" id="fig|1126211.3.peg.2508"/>
<dbReference type="InterPro" id="IPR020904">
    <property type="entry name" value="Sc_DH/Rdtase_CS"/>
</dbReference>